<dbReference type="GO" id="GO:0006897">
    <property type="term" value="P:endocytosis"/>
    <property type="evidence" value="ECO:0007669"/>
    <property type="project" value="UniProtKB-KW"/>
</dbReference>
<dbReference type="PROSITE" id="PS50002">
    <property type="entry name" value="SH3"/>
    <property type="match status" value="1"/>
</dbReference>
<evidence type="ECO:0000256" key="4">
    <source>
        <dbReference type="ARBA" id="ARBA00022583"/>
    </source>
</evidence>
<dbReference type="GO" id="GO:0016020">
    <property type="term" value="C:membrane"/>
    <property type="evidence" value="ECO:0007669"/>
    <property type="project" value="UniProtKB-SubCell"/>
</dbReference>
<dbReference type="InParanoid" id="A0A1X7UUZ8"/>
<evidence type="ECO:0000313" key="12">
    <source>
        <dbReference type="Proteomes" id="UP000007879"/>
    </source>
</evidence>
<name>A0A1X7UUZ8_AMPQE</name>
<dbReference type="InterPro" id="IPR001452">
    <property type="entry name" value="SH3_domain"/>
</dbReference>
<evidence type="ECO:0000256" key="5">
    <source>
        <dbReference type="ARBA" id="ARBA00023054"/>
    </source>
</evidence>
<feature type="region of interest" description="Disordered" evidence="8">
    <location>
        <begin position="238"/>
        <end position="292"/>
    </location>
</feature>
<evidence type="ECO:0000256" key="1">
    <source>
        <dbReference type="ARBA" id="ARBA00004170"/>
    </source>
</evidence>
<dbReference type="CDD" id="cd11803">
    <property type="entry name" value="SH3_Endophilin_A"/>
    <property type="match status" value="1"/>
</dbReference>
<dbReference type="eggNOG" id="KOG1118">
    <property type="taxonomic scope" value="Eukaryota"/>
</dbReference>
<dbReference type="EnsemblMetazoa" id="Aqu2.1.31344_001">
    <property type="protein sequence ID" value="Aqu2.1.31344_001"/>
    <property type="gene ID" value="Aqu2.1.31344"/>
</dbReference>
<dbReference type="SMART" id="SM00326">
    <property type="entry name" value="SH3"/>
    <property type="match status" value="1"/>
</dbReference>
<dbReference type="CDD" id="cd07592">
    <property type="entry name" value="BAR_Endophilin_A"/>
    <property type="match status" value="1"/>
</dbReference>
<gene>
    <name evidence="11" type="primary">100639279</name>
</gene>
<dbReference type="Gene3D" id="2.30.30.40">
    <property type="entry name" value="SH3 Domains"/>
    <property type="match status" value="1"/>
</dbReference>
<dbReference type="PRINTS" id="PR00452">
    <property type="entry name" value="SH3DOMAIN"/>
</dbReference>
<dbReference type="Proteomes" id="UP000007879">
    <property type="component" value="Unassembled WGS sequence"/>
</dbReference>
<keyword evidence="12" id="KW-1185">Reference proteome</keyword>
<dbReference type="InterPro" id="IPR050384">
    <property type="entry name" value="Endophilin_SH3RF"/>
</dbReference>
<dbReference type="PROSITE" id="PS51021">
    <property type="entry name" value="BAR"/>
    <property type="match status" value="1"/>
</dbReference>
<proteinExistence type="inferred from homology"/>
<dbReference type="Pfam" id="PF14604">
    <property type="entry name" value="SH3_9"/>
    <property type="match status" value="1"/>
</dbReference>
<protein>
    <recommendedName>
        <fullName evidence="13">Endophilin-A</fullName>
    </recommendedName>
</protein>
<dbReference type="InterPro" id="IPR035824">
    <property type="entry name" value="Endophilin_A_SH3"/>
</dbReference>
<dbReference type="PANTHER" id="PTHR14167">
    <property type="entry name" value="SH3 DOMAIN-CONTAINING"/>
    <property type="match status" value="1"/>
</dbReference>
<dbReference type="Pfam" id="PF03114">
    <property type="entry name" value="BAR"/>
    <property type="match status" value="1"/>
</dbReference>
<organism evidence="11">
    <name type="scientific">Amphimedon queenslandica</name>
    <name type="common">Sponge</name>
    <dbReference type="NCBI Taxonomy" id="400682"/>
    <lineage>
        <taxon>Eukaryota</taxon>
        <taxon>Metazoa</taxon>
        <taxon>Porifera</taxon>
        <taxon>Demospongiae</taxon>
        <taxon>Heteroscleromorpha</taxon>
        <taxon>Haplosclerida</taxon>
        <taxon>Niphatidae</taxon>
        <taxon>Amphimedon</taxon>
    </lineage>
</organism>
<dbReference type="SUPFAM" id="SSF103657">
    <property type="entry name" value="BAR/IMD domain-like"/>
    <property type="match status" value="1"/>
</dbReference>
<dbReference type="SMART" id="SM00721">
    <property type="entry name" value="BAR"/>
    <property type="match status" value="1"/>
</dbReference>
<dbReference type="Gene3D" id="1.20.1270.60">
    <property type="entry name" value="Arfaptin homology (AH) domain/BAR domain"/>
    <property type="match status" value="1"/>
</dbReference>
<reference evidence="11" key="2">
    <citation type="submission" date="2017-05" db="UniProtKB">
        <authorList>
            <consortium name="EnsemblMetazoa"/>
        </authorList>
    </citation>
    <scope>IDENTIFICATION</scope>
</reference>
<feature type="domain" description="BAR" evidence="10">
    <location>
        <begin position="18"/>
        <end position="244"/>
    </location>
</feature>
<evidence type="ECO:0000256" key="7">
    <source>
        <dbReference type="PROSITE-ProRule" id="PRU00192"/>
    </source>
</evidence>
<dbReference type="FunCoup" id="A0A1X7UUZ8">
    <property type="interactions" value="840"/>
</dbReference>
<keyword evidence="3 7" id="KW-0728">SH3 domain</keyword>
<dbReference type="AlphaFoldDB" id="A0A1X7UUZ8"/>
<sequence length="351" mass="38789">MSLTGLKKQYNKVSQFMIEKTGKDEGTPLDDDYRDLERQTDSTVTAIDGLLSKTKEFLQPNPTARLRMAVTSKGKSGYPQPEGALGDVMLKGGTELGDDSSFGLALCDAGEAMKQLADIKDALDLNSKANFLDPLNTLLQKDIKEIMHHRKKLSGRRLDYDAKRRRQAKGSNITDDEIGLALEKFEESKQLAEEGMTNLLESDVEQVTQLDSFVESLIDYHRQCCEVLEGLHSSLSSRISQASSRPARQHKPKPIQRQPTSSYKGGSSSDEAATNSMPPAYSAPKPSKKASSKPMCRALYDFEPENEGELGFNEGDEITLVTEIDENWLEGELGGTVGFFPKNYVEIVVPL</sequence>
<dbReference type="FunFam" id="2.30.30.40:FF:000072">
    <property type="entry name" value="Unconventional Myosin IB"/>
    <property type="match status" value="1"/>
</dbReference>
<evidence type="ECO:0000259" key="9">
    <source>
        <dbReference type="PROSITE" id="PS50002"/>
    </source>
</evidence>
<evidence type="ECO:0008006" key="13">
    <source>
        <dbReference type="Google" id="ProtNLM"/>
    </source>
</evidence>
<accession>A0A1X7UUZ8</accession>
<dbReference type="KEGG" id="aqu:100639279"/>
<comment type="similarity">
    <text evidence="2">Belongs to the endophilin family.</text>
</comment>
<dbReference type="EnsemblMetazoa" id="XM_019996739.1">
    <property type="protein sequence ID" value="XP_019852298.1"/>
    <property type="gene ID" value="LOC100639279"/>
</dbReference>
<feature type="domain" description="SH3" evidence="9">
    <location>
        <begin position="291"/>
        <end position="350"/>
    </location>
</feature>
<keyword evidence="5" id="KW-0175">Coiled coil</keyword>
<keyword evidence="4" id="KW-0254">Endocytosis</keyword>
<dbReference type="PANTHER" id="PTHR14167:SF81">
    <property type="entry name" value="ENDOPHILIN-A"/>
    <property type="match status" value="1"/>
</dbReference>
<evidence type="ECO:0000256" key="3">
    <source>
        <dbReference type="ARBA" id="ARBA00022443"/>
    </source>
</evidence>
<evidence type="ECO:0000256" key="2">
    <source>
        <dbReference type="ARBA" id="ARBA00006697"/>
    </source>
</evidence>
<evidence type="ECO:0000256" key="6">
    <source>
        <dbReference type="ARBA" id="ARBA00023136"/>
    </source>
</evidence>
<evidence type="ECO:0000256" key="8">
    <source>
        <dbReference type="SAM" id="MobiDB-lite"/>
    </source>
</evidence>
<feature type="compositionally biased region" description="Polar residues" evidence="8">
    <location>
        <begin position="257"/>
        <end position="277"/>
    </location>
</feature>
<dbReference type="InterPro" id="IPR004148">
    <property type="entry name" value="BAR_dom"/>
</dbReference>
<dbReference type="STRING" id="400682.A0A1X7UUZ8"/>
<comment type="subcellular location">
    <subcellularLocation>
        <location evidence="1">Membrane</location>
        <topology evidence="1">Peripheral membrane protein</topology>
    </subcellularLocation>
</comment>
<dbReference type="GO" id="GO:0005737">
    <property type="term" value="C:cytoplasm"/>
    <property type="evidence" value="ECO:0007669"/>
    <property type="project" value="InterPro"/>
</dbReference>
<evidence type="ECO:0000259" key="10">
    <source>
        <dbReference type="PROSITE" id="PS51021"/>
    </source>
</evidence>
<dbReference type="InterPro" id="IPR027267">
    <property type="entry name" value="AH/BAR_dom_sf"/>
</dbReference>
<dbReference type="SUPFAM" id="SSF50044">
    <property type="entry name" value="SH3-domain"/>
    <property type="match status" value="1"/>
</dbReference>
<evidence type="ECO:0000313" key="11">
    <source>
        <dbReference type="EnsemblMetazoa" id="Aqu2.1.31344_001"/>
    </source>
</evidence>
<keyword evidence="6" id="KW-0472">Membrane</keyword>
<dbReference type="InterPro" id="IPR036028">
    <property type="entry name" value="SH3-like_dom_sf"/>
</dbReference>
<reference evidence="12" key="1">
    <citation type="journal article" date="2010" name="Nature">
        <title>The Amphimedon queenslandica genome and the evolution of animal complexity.</title>
        <authorList>
            <person name="Srivastava M."/>
            <person name="Simakov O."/>
            <person name="Chapman J."/>
            <person name="Fahey B."/>
            <person name="Gauthier M.E."/>
            <person name="Mitros T."/>
            <person name="Richards G.S."/>
            <person name="Conaco C."/>
            <person name="Dacre M."/>
            <person name="Hellsten U."/>
            <person name="Larroux C."/>
            <person name="Putnam N.H."/>
            <person name="Stanke M."/>
            <person name="Adamska M."/>
            <person name="Darling A."/>
            <person name="Degnan S.M."/>
            <person name="Oakley T.H."/>
            <person name="Plachetzki D.C."/>
            <person name="Zhai Y."/>
            <person name="Adamski M."/>
            <person name="Calcino A."/>
            <person name="Cummins S.F."/>
            <person name="Goodstein D.M."/>
            <person name="Harris C."/>
            <person name="Jackson D.J."/>
            <person name="Leys S.P."/>
            <person name="Shu S."/>
            <person name="Woodcroft B.J."/>
            <person name="Vervoort M."/>
            <person name="Kosik K.S."/>
            <person name="Manning G."/>
            <person name="Degnan B.M."/>
            <person name="Rokhsar D.S."/>
        </authorList>
    </citation>
    <scope>NUCLEOTIDE SEQUENCE [LARGE SCALE GENOMIC DNA]</scope>
</reference>
<dbReference type="OrthoDB" id="443981at2759"/>